<organism evidence="2 3">
    <name type="scientific">Flavisolibacter tropicus</name>
    <dbReference type="NCBI Taxonomy" id="1492898"/>
    <lineage>
        <taxon>Bacteria</taxon>
        <taxon>Pseudomonadati</taxon>
        <taxon>Bacteroidota</taxon>
        <taxon>Chitinophagia</taxon>
        <taxon>Chitinophagales</taxon>
        <taxon>Chitinophagaceae</taxon>
        <taxon>Flavisolibacter</taxon>
    </lineage>
</organism>
<feature type="signal peptide" evidence="1">
    <location>
        <begin position="1"/>
        <end position="18"/>
    </location>
</feature>
<name>A0A172TYF6_9BACT</name>
<sequence length="326" mass="38794">MKLLLLFFTLLLSLYLNAQSDDLGFEVVPPKDVQAYSIYWYPTSHQVKDQRLPFKVLEKKVELVQGREKKITKWVEGKVFSVQTNYYQDTLLVKSITKYPKATEVYYYYYDSLSKDPIGVKGYENKTLVYQQSAIRRKDTLEVRTVYSSDLIKAKECELIYYSFDSLTKTTIGCLAHQPDMNYQIERYNAPNVLRERIDSSAKTYRVTKNFYDSFGRLKEVKWYEDTALTNLFEYSYRSLETFLLHYNIYSNKDTVLSGQNVKRFDERGNLVNEESLEYDKEEFSHEKSIPRSSRKQKQFYTNGRLVRVEFYDNSEKNKTFEIVYH</sequence>
<evidence type="ECO:0000313" key="3">
    <source>
        <dbReference type="Proteomes" id="UP000077177"/>
    </source>
</evidence>
<accession>A0A172TYF6</accession>
<dbReference type="PATRIC" id="fig|1492898.3.peg.3537"/>
<keyword evidence="3" id="KW-1185">Reference proteome</keyword>
<feature type="chain" id="PRO_5008001378" description="YD repeat-containing protein" evidence="1">
    <location>
        <begin position="19"/>
        <end position="326"/>
    </location>
</feature>
<keyword evidence="1" id="KW-0732">Signal</keyword>
<dbReference type="OrthoDB" id="1197496at2"/>
<dbReference type="KEGG" id="fla:SY85_16275"/>
<dbReference type="EMBL" id="CP011390">
    <property type="protein sequence ID" value="ANE51813.1"/>
    <property type="molecule type" value="Genomic_DNA"/>
</dbReference>
<dbReference type="RefSeq" id="WP_066405946.1">
    <property type="nucleotide sequence ID" value="NZ_CP011390.1"/>
</dbReference>
<proteinExistence type="predicted"/>
<gene>
    <name evidence="2" type="ORF">SY85_16275</name>
</gene>
<dbReference type="AlphaFoldDB" id="A0A172TYF6"/>
<protein>
    <recommendedName>
        <fullName evidence="4">YD repeat-containing protein</fullName>
    </recommendedName>
</protein>
<dbReference type="Proteomes" id="UP000077177">
    <property type="component" value="Chromosome"/>
</dbReference>
<evidence type="ECO:0000256" key="1">
    <source>
        <dbReference type="SAM" id="SignalP"/>
    </source>
</evidence>
<reference evidence="3" key="1">
    <citation type="submission" date="2015-01" db="EMBL/GenBank/DDBJ databases">
        <title>Flavisolibacter sp./LCS9/ whole genome sequencing.</title>
        <authorList>
            <person name="Kim M.K."/>
            <person name="Srinivasan S."/>
            <person name="Lee J.-J."/>
        </authorList>
    </citation>
    <scope>NUCLEOTIDE SEQUENCE [LARGE SCALE GENOMIC DNA]</scope>
    <source>
        <strain evidence="3">LCS9</strain>
    </source>
</reference>
<reference evidence="2 3" key="2">
    <citation type="journal article" date="2016" name="Int. J. Syst. Evol. Microbiol.">
        <title>Flavisolibacter tropicus sp. nov., isolated from tropical soil.</title>
        <authorList>
            <person name="Lee J.J."/>
            <person name="Kang M.S."/>
            <person name="Kim G.S."/>
            <person name="Lee C.S."/>
            <person name="Lim S."/>
            <person name="Lee J."/>
            <person name="Roh S.H."/>
            <person name="Kang H."/>
            <person name="Ha J.M."/>
            <person name="Bae S."/>
            <person name="Jung H.Y."/>
            <person name="Kim M.K."/>
        </authorList>
    </citation>
    <scope>NUCLEOTIDE SEQUENCE [LARGE SCALE GENOMIC DNA]</scope>
    <source>
        <strain evidence="2 3">LCS9</strain>
    </source>
</reference>
<evidence type="ECO:0008006" key="4">
    <source>
        <dbReference type="Google" id="ProtNLM"/>
    </source>
</evidence>
<evidence type="ECO:0000313" key="2">
    <source>
        <dbReference type="EMBL" id="ANE51813.1"/>
    </source>
</evidence>